<feature type="transmembrane region" description="Helical" evidence="1">
    <location>
        <begin position="53"/>
        <end position="71"/>
    </location>
</feature>
<accession>A0A9P5HB51</accession>
<proteinExistence type="predicted"/>
<dbReference type="Proteomes" id="UP000722485">
    <property type="component" value="Unassembled WGS sequence"/>
</dbReference>
<keyword evidence="1" id="KW-0812">Transmembrane</keyword>
<dbReference type="AlphaFoldDB" id="A0A9P5HB51"/>
<keyword evidence="1" id="KW-1133">Transmembrane helix</keyword>
<protein>
    <submittedName>
        <fullName evidence="2">Uncharacterized protein</fullName>
    </submittedName>
</protein>
<name>A0A9P5HB51_9HYPO</name>
<evidence type="ECO:0000313" key="3">
    <source>
        <dbReference type="Proteomes" id="UP000722485"/>
    </source>
</evidence>
<dbReference type="EMBL" id="JAANBB010000102">
    <property type="protein sequence ID" value="KAF7550290.1"/>
    <property type="molecule type" value="Genomic_DNA"/>
</dbReference>
<reference evidence="2" key="1">
    <citation type="submission" date="2020-03" db="EMBL/GenBank/DDBJ databases">
        <title>Draft Genome Sequence of Cylindrodendrum hubeiense.</title>
        <authorList>
            <person name="Buettner E."/>
            <person name="Kellner H."/>
        </authorList>
    </citation>
    <scope>NUCLEOTIDE SEQUENCE</scope>
    <source>
        <strain evidence="2">IHI 201604</strain>
    </source>
</reference>
<dbReference type="OrthoDB" id="5819582at2759"/>
<keyword evidence="1" id="KW-0472">Membrane</keyword>
<feature type="transmembrane region" description="Helical" evidence="1">
    <location>
        <begin position="83"/>
        <end position="105"/>
    </location>
</feature>
<evidence type="ECO:0000256" key="1">
    <source>
        <dbReference type="SAM" id="Phobius"/>
    </source>
</evidence>
<keyword evidence="3" id="KW-1185">Reference proteome</keyword>
<organism evidence="2 3">
    <name type="scientific">Cylindrodendrum hubeiense</name>
    <dbReference type="NCBI Taxonomy" id="595255"/>
    <lineage>
        <taxon>Eukaryota</taxon>
        <taxon>Fungi</taxon>
        <taxon>Dikarya</taxon>
        <taxon>Ascomycota</taxon>
        <taxon>Pezizomycotina</taxon>
        <taxon>Sordariomycetes</taxon>
        <taxon>Hypocreomycetidae</taxon>
        <taxon>Hypocreales</taxon>
        <taxon>Nectriaceae</taxon>
        <taxon>Cylindrodendrum</taxon>
    </lineage>
</organism>
<sequence length="170" mass="19137">MISRRNSNLSEERVGFLGNGANDTLELHRQFSVAKWIGGILSSLDGWPNWRALMVRFAWFLVPSFLQGVHIREQIYPAKLGPTAYLDGSSAVAIFFVISGYALSYKPIQHTRSRKVGDFSNGLSSTAFRRGAVPVFLVSICIADIFWRAVDIPVVKFARWFENKLIVKVD</sequence>
<evidence type="ECO:0000313" key="2">
    <source>
        <dbReference type="EMBL" id="KAF7550290.1"/>
    </source>
</evidence>
<comment type="caution">
    <text evidence="2">The sequence shown here is derived from an EMBL/GenBank/DDBJ whole genome shotgun (WGS) entry which is preliminary data.</text>
</comment>
<gene>
    <name evidence="2" type="ORF">G7Z17_g5825</name>
</gene>